<dbReference type="EMBL" id="VIIS01001258">
    <property type="protein sequence ID" value="KAF0300510.1"/>
    <property type="molecule type" value="Genomic_DNA"/>
</dbReference>
<feature type="domain" description="Reticulon" evidence="8">
    <location>
        <begin position="115"/>
        <end position="199"/>
    </location>
</feature>
<proteinExistence type="predicted"/>
<accession>A0A6A4WA17</accession>
<dbReference type="Gene3D" id="1.20.5.2480">
    <property type="match status" value="2"/>
</dbReference>
<evidence type="ECO:0000256" key="1">
    <source>
        <dbReference type="ARBA" id="ARBA00004477"/>
    </source>
</evidence>
<reference evidence="9 10" key="1">
    <citation type="submission" date="2019-07" db="EMBL/GenBank/DDBJ databases">
        <title>Draft genome assembly of a fouling barnacle, Amphibalanus amphitrite (Darwin, 1854): The first reference genome for Thecostraca.</title>
        <authorList>
            <person name="Kim W."/>
        </authorList>
    </citation>
    <scope>NUCLEOTIDE SEQUENCE [LARGE SCALE GENOMIC DNA]</scope>
    <source>
        <strain evidence="9">SNU_AA5</strain>
        <tissue evidence="9">Soma without cirri and trophi</tissue>
    </source>
</reference>
<comment type="caution">
    <text evidence="9">The sequence shown here is derived from an EMBL/GenBank/DDBJ whole genome shotgun (WGS) entry which is preliminary data.</text>
</comment>
<evidence type="ECO:0000256" key="7">
    <source>
        <dbReference type="SAM" id="MobiDB-lite"/>
    </source>
</evidence>
<evidence type="ECO:0000313" key="10">
    <source>
        <dbReference type="Proteomes" id="UP000440578"/>
    </source>
</evidence>
<dbReference type="Proteomes" id="UP000440578">
    <property type="component" value="Unassembled WGS sequence"/>
</dbReference>
<dbReference type="AlphaFoldDB" id="A0A6A4WA17"/>
<feature type="domain" description="Reticulon" evidence="8">
    <location>
        <begin position="214"/>
        <end position="410"/>
    </location>
</feature>
<name>A0A6A4WA17_AMPAM</name>
<evidence type="ECO:0000256" key="5">
    <source>
        <dbReference type="ARBA" id="ARBA00023136"/>
    </source>
</evidence>
<feature type="transmembrane region" description="Helical" evidence="6">
    <location>
        <begin position="332"/>
        <end position="360"/>
    </location>
</feature>
<protein>
    <recommendedName>
        <fullName evidence="6">Reticulon-like protein</fullName>
    </recommendedName>
</protein>
<dbReference type="InterPro" id="IPR046964">
    <property type="entry name" value="RTN1-4"/>
</dbReference>
<organism evidence="9 10">
    <name type="scientific">Amphibalanus amphitrite</name>
    <name type="common">Striped barnacle</name>
    <name type="synonym">Balanus amphitrite</name>
    <dbReference type="NCBI Taxonomy" id="1232801"/>
    <lineage>
        <taxon>Eukaryota</taxon>
        <taxon>Metazoa</taxon>
        <taxon>Ecdysozoa</taxon>
        <taxon>Arthropoda</taxon>
        <taxon>Crustacea</taxon>
        <taxon>Multicrustacea</taxon>
        <taxon>Cirripedia</taxon>
        <taxon>Thoracica</taxon>
        <taxon>Thoracicalcarea</taxon>
        <taxon>Balanomorpha</taxon>
        <taxon>Balanoidea</taxon>
        <taxon>Balanidae</taxon>
        <taxon>Amphibalaninae</taxon>
        <taxon>Amphibalanus</taxon>
    </lineage>
</organism>
<feature type="compositionally biased region" description="Gly residues" evidence="7">
    <location>
        <begin position="40"/>
        <end position="49"/>
    </location>
</feature>
<evidence type="ECO:0000259" key="8">
    <source>
        <dbReference type="PROSITE" id="PS50845"/>
    </source>
</evidence>
<evidence type="ECO:0000256" key="6">
    <source>
        <dbReference type="RuleBase" id="RU363132"/>
    </source>
</evidence>
<dbReference type="OrthoDB" id="567788at2759"/>
<evidence type="ECO:0000313" key="9">
    <source>
        <dbReference type="EMBL" id="KAF0300510.1"/>
    </source>
</evidence>
<evidence type="ECO:0000256" key="2">
    <source>
        <dbReference type="ARBA" id="ARBA00022692"/>
    </source>
</evidence>
<comment type="subcellular location">
    <subcellularLocation>
        <location evidence="1 6">Endoplasmic reticulum membrane</location>
        <topology evidence="1 6">Multi-pass membrane protein</topology>
    </subcellularLocation>
</comment>
<keyword evidence="2 6" id="KW-0812">Transmembrane</keyword>
<gene>
    <name evidence="9" type="primary">RTN3_1</name>
    <name evidence="9" type="ORF">FJT64_027000</name>
</gene>
<feature type="transmembrane region" description="Helical" evidence="6">
    <location>
        <begin position="228"/>
        <end position="254"/>
    </location>
</feature>
<dbReference type="InterPro" id="IPR003388">
    <property type="entry name" value="Reticulon"/>
</dbReference>
<dbReference type="PANTHER" id="PTHR45799:SF2">
    <property type="entry name" value="RETICULON-LIKE PROTEIN"/>
    <property type="match status" value="1"/>
</dbReference>
<feature type="region of interest" description="Disordered" evidence="7">
    <location>
        <begin position="26"/>
        <end position="59"/>
    </location>
</feature>
<dbReference type="PROSITE" id="PS50845">
    <property type="entry name" value="RETICULON"/>
    <property type="match status" value="2"/>
</dbReference>
<keyword evidence="3 6" id="KW-0256">Endoplasmic reticulum</keyword>
<evidence type="ECO:0000256" key="3">
    <source>
        <dbReference type="ARBA" id="ARBA00022824"/>
    </source>
</evidence>
<sequence>MRLCRRWAGSAGRQVGRLTWRPLRRTGRRARDVTATGSAWRGGGGGGGAARPPQLGHSAPPVAAAARRRAAPVALCACQCVSPCPSAGHLPATMGRRNQRYTAAEEEELPEVGPVMEILLWRDPKKSGAAFATGLVLLFSMLYCSFISVVAYFGLALLTVTLGFRLYKTVLGMVQKTNDGHPFQDLLSADPLSFMEILLWRPPLTPFPRLCPSVMEILLWRDPKKSGAAFATGLVLLFSMLYCSFISVVAYFGLALLTVTLGFRLYKTVLGMVQKTNDGHPFQDLLSVDTTVTPEKGHELADKAVAELNCCTSSLKDLFLVKDIFESVKFGFVLYLLTYLGAWFNTMTLVIMGYVALFTLPKVYEQNKEKIDEVFGQVKDKVAEISAKVKAAIPMGKKAAEPVAEEKKEE</sequence>
<keyword evidence="5 6" id="KW-0472">Membrane</keyword>
<dbReference type="PANTHER" id="PTHR45799">
    <property type="entry name" value="RETICULON-LIKE PROTEIN"/>
    <property type="match status" value="1"/>
</dbReference>
<dbReference type="Pfam" id="PF02453">
    <property type="entry name" value="Reticulon"/>
    <property type="match status" value="2"/>
</dbReference>
<keyword evidence="4 6" id="KW-1133">Transmembrane helix</keyword>
<keyword evidence="10" id="KW-1185">Reference proteome</keyword>
<dbReference type="GO" id="GO:0005789">
    <property type="term" value="C:endoplasmic reticulum membrane"/>
    <property type="evidence" value="ECO:0007669"/>
    <property type="project" value="UniProtKB-SubCell"/>
</dbReference>
<evidence type="ECO:0000256" key="4">
    <source>
        <dbReference type="ARBA" id="ARBA00022989"/>
    </source>
</evidence>